<dbReference type="EMBL" id="BAAAHB010000118">
    <property type="protein sequence ID" value="GAA0490843.1"/>
    <property type="molecule type" value="Genomic_DNA"/>
</dbReference>
<evidence type="ECO:0000313" key="5">
    <source>
        <dbReference type="Proteomes" id="UP001499895"/>
    </source>
</evidence>
<organism evidence="4 5">
    <name type="scientific">Streptomyces stramineus</name>
    <dbReference type="NCBI Taxonomy" id="173861"/>
    <lineage>
        <taxon>Bacteria</taxon>
        <taxon>Bacillati</taxon>
        <taxon>Actinomycetota</taxon>
        <taxon>Actinomycetes</taxon>
        <taxon>Kitasatosporales</taxon>
        <taxon>Streptomycetaceae</taxon>
        <taxon>Streptomyces</taxon>
    </lineage>
</organism>
<feature type="compositionally biased region" description="Low complexity" evidence="1">
    <location>
        <begin position="36"/>
        <end position="64"/>
    </location>
</feature>
<dbReference type="PROSITE" id="PS51257">
    <property type="entry name" value="PROKAR_LIPOPROTEIN"/>
    <property type="match status" value="1"/>
</dbReference>
<protein>
    <recommendedName>
        <fullName evidence="3">PepSY domain-containing protein</fullName>
    </recommendedName>
</protein>
<feature type="chain" id="PRO_5045155712" description="PepSY domain-containing protein" evidence="2">
    <location>
        <begin position="21"/>
        <end position="209"/>
    </location>
</feature>
<reference evidence="4 5" key="1">
    <citation type="journal article" date="2019" name="Int. J. Syst. Evol. Microbiol.">
        <title>The Global Catalogue of Microorganisms (GCM) 10K type strain sequencing project: providing services to taxonomists for standard genome sequencing and annotation.</title>
        <authorList>
            <consortium name="The Broad Institute Genomics Platform"/>
            <consortium name="The Broad Institute Genome Sequencing Center for Infectious Disease"/>
            <person name="Wu L."/>
            <person name="Ma J."/>
        </authorList>
    </citation>
    <scope>NUCLEOTIDE SEQUENCE [LARGE SCALE GENOMIC DNA]</scope>
    <source>
        <strain evidence="4 5">JCM 10649</strain>
    </source>
</reference>
<feature type="region of interest" description="Disordered" evidence="1">
    <location>
        <begin position="24"/>
        <end position="64"/>
    </location>
</feature>
<dbReference type="Gene3D" id="3.10.450.40">
    <property type="match status" value="1"/>
</dbReference>
<keyword evidence="5" id="KW-1185">Reference proteome</keyword>
<proteinExistence type="predicted"/>
<feature type="domain" description="PepSY" evidence="3">
    <location>
        <begin position="144"/>
        <end position="205"/>
    </location>
</feature>
<comment type="caution">
    <text evidence="4">The sequence shown here is derived from an EMBL/GenBank/DDBJ whole genome shotgun (WGS) entry which is preliminary data.</text>
</comment>
<dbReference type="Pfam" id="PF03413">
    <property type="entry name" value="PepSY"/>
    <property type="match status" value="1"/>
</dbReference>
<gene>
    <name evidence="4" type="ORF">GCM10009544_59630</name>
</gene>
<evidence type="ECO:0000313" key="4">
    <source>
        <dbReference type="EMBL" id="GAA0490843.1"/>
    </source>
</evidence>
<feature type="region of interest" description="Disordered" evidence="1">
    <location>
        <begin position="180"/>
        <end position="209"/>
    </location>
</feature>
<evidence type="ECO:0000256" key="2">
    <source>
        <dbReference type="SAM" id="SignalP"/>
    </source>
</evidence>
<evidence type="ECO:0000259" key="3">
    <source>
        <dbReference type="Pfam" id="PF03413"/>
    </source>
</evidence>
<dbReference type="InterPro" id="IPR025711">
    <property type="entry name" value="PepSY"/>
</dbReference>
<dbReference type="Proteomes" id="UP001499895">
    <property type="component" value="Unassembled WGS sequence"/>
</dbReference>
<keyword evidence="2" id="KW-0732">Signal</keyword>
<name>A0ABN1B672_9ACTN</name>
<accession>A0ABN1B672</accession>
<feature type="region of interest" description="Disordered" evidence="1">
    <location>
        <begin position="77"/>
        <end position="97"/>
    </location>
</feature>
<evidence type="ECO:0000256" key="1">
    <source>
        <dbReference type="SAM" id="MobiDB-lite"/>
    </source>
</evidence>
<sequence>MSMVRNTTVCALFLAGAATLGLSGCSDSDSDKPKDSATGTSTPSAPSSPAGASGSPSAGVSGAPASVRDAIKALDTADRAVPGGKSFDLERETDASGTRVWDIKTASNGKDQYNLTVSEDGAKVVNKRQDMTPDDDVAKLKDVKISAQEAAKMAAGHRQGDDLKSLEIDSNAAGKTVWQVNTVKPGGQSGTETLLDAQSGKVLGDKTDD</sequence>
<feature type="signal peptide" evidence="2">
    <location>
        <begin position="1"/>
        <end position="20"/>
    </location>
</feature>